<dbReference type="InterPro" id="IPR019787">
    <property type="entry name" value="Znf_PHD-finger"/>
</dbReference>
<dbReference type="EMBL" id="VSWD01000003">
    <property type="protein sequence ID" value="KAK3106501.1"/>
    <property type="molecule type" value="Genomic_DNA"/>
</dbReference>
<feature type="region of interest" description="Disordered" evidence="5">
    <location>
        <begin position="185"/>
        <end position="211"/>
    </location>
</feature>
<sequence length="709" mass="81833">MNIRIIVSLYLLISVFVNKTHDIDDLNANHDMPNSNANTNLRFANKKSFCDSLTHTIYIVRDIVCKYWKPEKEVSLYLSVILLANSYAPEPNPGPRTPKYPCGTCGKAVTWKTAGVCCDSCDRWHHKECIGVNTLIYQGLRNISWECDQCGLPNFSSCLFDTTVFLTTNPFDTLNETSLNDIHIGSPAATSSPVHSRKTSENQQQQQHKRTDRPLRIIIMNCQSIKNKKHDLSNLVESTKPDIIIGNESWLHKDIQSAEVFPEGFTCYRNDRTSDPHGGVFILIADQYLSSEPIDLKTDDTSEQLWVKVQIIGSPDLYIGSFYKPPRQTDEEYLKYLDTNIQRIRNSENAHVWLGGDFNLGGIEWDNYTIKPKAQNTRQCKQLIDICHNNYLEQVVNRPTHITDTSKSTLDLFFTSNSSLINKVEIIPGISDHEIVYVESSIKPRKIKKPPRKIYLYAKANSDKIKEEFNNIDLKKQHNDKDLPVDIDQLWNIFKTKVTNIMDNHIPTKMINNSKRKQPWINKKIKSLIRKRNKMFKNMKKHSNTKTTQKYKEIKHQIQRETRNAYWDYLDNIICYDESVETSQKQKKFWNYINNMKKDNTGVAPLRSEGLLVDDTKQKAEILNRQYHSVFTPENINEEFPTLSDNYPSMQNIHITTKGTEKLLNNLDTSKATGPDQIPARILKQYSTQLAPHLTYIFNKSLERGGCTV</sequence>
<name>A0AA88YKD9_PINIB</name>
<keyword evidence="6" id="KW-0732">Signal</keyword>
<protein>
    <recommendedName>
        <fullName evidence="7">PHD-type domain-containing protein</fullName>
    </recommendedName>
</protein>
<evidence type="ECO:0000256" key="3">
    <source>
        <dbReference type="ARBA" id="ARBA00022833"/>
    </source>
</evidence>
<dbReference type="Gene3D" id="3.30.40.10">
    <property type="entry name" value="Zinc/RING finger domain, C3HC4 (zinc finger)"/>
    <property type="match status" value="1"/>
</dbReference>
<evidence type="ECO:0000313" key="8">
    <source>
        <dbReference type="EMBL" id="KAK3106501.1"/>
    </source>
</evidence>
<feature type="domain" description="PHD-type" evidence="7">
    <location>
        <begin position="99"/>
        <end position="153"/>
    </location>
</feature>
<dbReference type="GO" id="GO:0008270">
    <property type="term" value="F:zinc ion binding"/>
    <property type="evidence" value="ECO:0007669"/>
    <property type="project" value="UniProtKB-KW"/>
</dbReference>
<dbReference type="InterPro" id="IPR019786">
    <property type="entry name" value="Zinc_finger_PHD-type_CS"/>
</dbReference>
<dbReference type="PROSITE" id="PS50016">
    <property type="entry name" value="ZF_PHD_2"/>
    <property type="match status" value="1"/>
</dbReference>
<dbReference type="PANTHER" id="PTHR33395:SF22">
    <property type="entry name" value="REVERSE TRANSCRIPTASE DOMAIN-CONTAINING PROTEIN"/>
    <property type="match status" value="1"/>
</dbReference>
<keyword evidence="1" id="KW-0479">Metal-binding</keyword>
<feature type="signal peptide" evidence="6">
    <location>
        <begin position="1"/>
        <end position="22"/>
    </location>
</feature>
<organism evidence="8 9">
    <name type="scientific">Pinctada imbricata</name>
    <name type="common">Atlantic pearl-oyster</name>
    <name type="synonym">Pinctada martensii</name>
    <dbReference type="NCBI Taxonomy" id="66713"/>
    <lineage>
        <taxon>Eukaryota</taxon>
        <taxon>Metazoa</taxon>
        <taxon>Spiralia</taxon>
        <taxon>Lophotrochozoa</taxon>
        <taxon>Mollusca</taxon>
        <taxon>Bivalvia</taxon>
        <taxon>Autobranchia</taxon>
        <taxon>Pteriomorphia</taxon>
        <taxon>Pterioida</taxon>
        <taxon>Pterioidea</taxon>
        <taxon>Pteriidae</taxon>
        <taxon>Pinctada</taxon>
    </lineage>
</organism>
<dbReference type="SUPFAM" id="SSF56219">
    <property type="entry name" value="DNase I-like"/>
    <property type="match status" value="1"/>
</dbReference>
<feature type="chain" id="PRO_5041735269" description="PHD-type domain-containing protein" evidence="6">
    <location>
        <begin position="23"/>
        <end position="709"/>
    </location>
</feature>
<evidence type="ECO:0000313" key="9">
    <source>
        <dbReference type="Proteomes" id="UP001186944"/>
    </source>
</evidence>
<dbReference type="SUPFAM" id="SSF57903">
    <property type="entry name" value="FYVE/PHD zinc finger"/>
    <property type="match status" value="1"/>
</dbReference>
<dbReference type="GO" id="GO:0061343">
    <property type="term" value="P:cell adhesion involved in heart morphogenesis"/>
    <property type="evidence" value="ECO:0007669"/>
    <property type="project" value="TreeGrafter"/>
</dbReference>
<dbReference type="InterPro" id="IPR011011">
    <property type="entry name" value="Znf_FYVE_PHD"/>
</dbReference>
<evidence type="ECO:0000256" key="6">
    <source>
        <dbReference type="SAM" id="SignalP"/>
    </source>
</evidence>
<dbReference type="GO" id="GO:0003824">
    <property type="term" value="F:catalytic activity"/>
    <property type="evidence" value="ECO:0007669"/>
    <property type="project" value="InterPro"/>
</dbReference>
<dbReference type="InterPro" id="IPR013083">
    <property type="entry name" value="Znf_RING/FYVE/PHD"/>
</dbReference>
<keyword evidence="3" id="KW-0862">Zinc</keyword>
<keyword evidence="9" id="KW-1185">Reference proteome</keyword>
<reference evidence="8" key="1">
    <citation type="submission" date="2019-08" db="EMBL/GenBank/DDBJ databases">
        <title>The improved chromosome-level genome for the pearl oyster Pinctada fucata martensii using PacBio sequencing and Hi-C.</title>
        <authorList>
            <person name="Zheng Z."/>
        </authorList>
    </citation>
    <scope>NUCLEOTIDE SEQUENCE</scope>
    <source>
        <strain evidence="8">ZZ-2019</strain>
        <tissue evidence="8">Adductor muscle</tissue>
    </source>
</reference>
<dbReference type="GO" id="GO:0031012">
    <property type="term" value="C:extracellular matrix"/>
    <property type="evidence" value="ECO:0007669"/>
    <property type="project" value="TreeGrafter"/>
</dbReference>
<dbReference type="InterPro" id="IPR005135">
    <property type="entry name" value="Endo/exonuclease/phosphatase"/>
</dbReference>
<dbReference type="Gene3D" id="3.60.10.10">
    <property type="entry name" value="Endonuclease/exonuclease/phosphatase"/>
    <property type="match status" value="1"/>
</dbReference>
<proteinExistence type="predicted"/>
<evidence type="ECO:0000256" key="1">
    <source>
        <dbReference type="ARBA" id="ARBA00022723"/>
    </source>
</evidence>
<dbReference type="Proteomes" id="UP001186944">
    <property type="component" value="Unassembled WGS sequence"/>
</dbReference>
<dbReference type="Pfam" id="PF14529">
    <property type="entry name" value="Exo_endo_phos_2"/>
    <property type="match status" value="1"/>
</dbReference>
<evidence type="ECO:0000259" key="7">
    <source>
        <dbReference type="PROSITE" id="PS50016"/>
    </source>
</evidence>
<gene>
    <name evidence="8" type="ORF">FSP39_021245</name>
</gene>
<evidence type="ECO:0000256" key="4">
    <source>
        <dbReference type="PROSITE-ProRule" id="PRU00146"/>
    </source>
</evidence>
<dbReference type="PROSITE" id="PS01359">
    <property type="entry name" value="ZF_PHD_1"/>
    <property type="match status" value="1"/>
</dbReference>
<keyword evidence="2 4" id="KW-0863">Zinc-finger</keyword>
<dbReference type="GO" id="GO:0007508">
    <property type="term" value="P:larval heart development"/>
    <property type="evidence" value="ECO:0007669"/>
    <property type="project" value="TreeGrafter"/>
</dbReference>
<evidence type="ECO:0000256" key="2">
    <source>
        <dbReference type="ARBA" id="ARBA00022771"/>
    </source>
</evidence>
<dbReference type="InterPro" id="IPR036691">
    <property type="entry name" value="Endo/exonu/phosph_ase_sf"/>
</dbReference>
<dbReference type="PANTHER" id="PTHR33395">
    <property type="entry name" value="TRANSCRIPTASE, PUTATIVE-RELATED-RELATED"/>
    <property type="match status" value="1"/>
</dbReference>
<evidence type="ECO:0000256" key="5">
    <source>
        <dbReference type="SAM" id="MobiDB-lite"/>
    </source>
</evidence>
<comment type="caution">
    <text evidence="8">The sequence shown here is derived from an EMBL/GenBank/DDBJ whole genome shotgun (WGS) entry which is preliminary data.</text>
</comment>
<dbReference type="AlphaFoldDB" id="A0AA88YKD9"/>
<accession>A0AA88YKD9</accession>